<evidence type="ECO:0000313" key="2">
    <source>
        <dbReference type="EMBL" id="OHA26784.1"/>
    </source>
</evidence>
<proteinExistence type="predicted"/>
<dbReference type="InterPro" id="IPR007060">
    <property type="entry name" value="FtsL/DivIC"/>
</dbReference>
<dbReference type="Pfam" id="PF04977">
    <property type="entry name" value="DivIC"/>
    <property type="match status" value="1"/>
</dbReference>
<organism evidence="2 3">
    <name type="scientific">Candidatus Taylorbacteria bacterium RIFCSPHIGHO2_02_FULL_46_13</name>
    <dbReference type="NCBI Taxonomy" id="1802312"/>
    <lineage>
        <taxon>Bacteria</taxon>
        <taxon>Candidatus Tayloriibacteriota</taxon>
    </lineage>
</organism>
<dbReference type="Proteomes" id="UP000177565">
    <property type="component" value="Unassembled WGS sequence"/>
</dbReference>
<keyword evidence="1" id="KW-0175">Coiled coil</keyword>
<reference evidence="2 3" key="1">
    <citation type="journal article" date="2016" name="Nat. Commun.">
        <title>Thousands of microbial genomes shed light on interconnected biogeochemical processes in an aquifer system.</title>
        <authorList>
            <person name="Anantharaman K."/>
            <person name="Brown C.T."/>
            <person name="Hug L.A."/>
            <person name="Sharon I."/>
            <person name="Castelle C.J."/>
            <person name="Probst A.J."/>
            <person name="Thomas B.C."/>
            <person name="Singh A."/>
            <person name="Wilkins M.J."/>
            <person name="Karaoz U."/>
            <person name="Brodie E.L."/>
            <person name="Williams K.H."/>
            <person name="Hubbard S.S."/>
            <person name="Banfield J.F."/>
        </authorList>
    </citation>
    <scope>NUCLEOTIDE SEQUENCE [LARGE SCALE GENOMIC DNA]</scope>
</reference>
<comment type="caution">
    <text evidence="2">The sequence shown here is derived from an EMBL/GenBank/DDBJ whole genome shotgun (WGS) entry which is preliminary data.</text>
</comment>
<dbReference type="EMBL" id="MHRQ01000016">
    <property type="protein sequence ID" value="OHA26784.1"/>
    <property type="molecule type" value="Genomic_DNA"/>
</dbReference>
<evidence type="ECO:0000256" key="1">
    <source>
        <dbReference type="SAM" id="Coils"/>
    </source>
</evidence>
<accession>A0A1G2MSQ4</accession>
<feature type="coiled-coil region" evidence="1">
    <location>
        <begin position="41"/>
        <end position="75"/>
    </location>
</feature>
<dbReference type="AlphaFoldDB" id="A0A1G2MSQ4"/>
<sequence>MKEFRRRRSVKQVLYAPVTIVLLALVLFFLARAVMNVYRSEQNSRRELVNAERNVADLSVRSDFLQREIDKLSSEPGLEAELRNKFPIVKEGEKMVIIVEPAEGSTNTSGNSKLGFWGRILDFFGL</sequence>
<evidence type="ECO:0000313" key="3">
    <source>
        <dbReference type="Proteomes" id="UP000177565"/>
    </source>
</evidence>
<protein>
    <recommendedName>
        <fullName evidence="4">Cell division protein FtsL</fullName>
    </recommendedName>
</protein>
<evidence type="ECO:0008006" key="4">
    <source>
        <dbReference type="Google" id="ProtNLM"/>
    </source>
</evidence>
<name>A0A1G2MSQ4_9BACT</name>
<gene>
    <name evidence="2" type="ORF">A3C06_01420</name>
</gene>